<evidence type="ECO:0000313" key="3">
    <source>
        <dbReference type="EMBL" id="KAK3897446.1"/>
    </source>
</evidence>
<reference evidence="3" key="2">
    <citation type="submission" date="2023-05" db="EMBL/GenBank/DDBJ databases">
        <authorList>
            <consortium name="Lawrence Berkeley National Laboratory"/>
            <person name="Steindorff A."/>
            <person name="Hensen N."/>
            <person name="Bonometti L."/>
            <person name="Westerberg I."/>
            <person name="Brannstrom I.O."/>
            <person name="Guillou S."/>
            <person name="Cros-Aarteil S."/>
            <person name="Calhoun S."/>
            <person name="Haridas S."/>
            <person name="Kuo A."/>
            <person name="Mondo S."/>
            <person name="Pangilinan J."/>
            <person name="Riley R."/>
            <person name="Labutti K."/>
            <person name="Andreopoulos B."/>
            <person name="Lipzen A."/>
            <person name="Chen C."/>
            <person name="Yanf M."/>
            <person name="Daum C."/>
            <person name="Ng V."/>
            <person name="Clum A."/>
            <person name="Ohm R."/>
            <person name="Martin F."/>
            <person name="Silar P."/>
            <person name="Natvig D."/>
            <person name="Lalanne C."/>
            <person name="Gautier V."/>
            <person name="Ament-Velasquez S.L."/>
            <person name="Kruys A."/>
            <person name="Hutchinson M.I."/>
            <person name="Powell A.J."/>
            <person name="Barry K."/>
            <person name="Miller A.N."/>
            <person name="Grigoriev I.V."/>
            <person name="Debuchy R."/>
            <person name="Gladieux P."/>
            <person name="Thoren M.H."/>
            <person name="Johannesson H."/>
        </authorList>
    </citation>
    <scope>NUCLEOTIDE SEQUENCE</scope>
    <source>
        <strain evidence="3">CBS 103.79</strain>
    </source>
</reference>
<evidence type="ECO:0000313" key="4">
    <source>
        <dbReference type="Proteomes" id="UP001303889"/>
    </source>
</evidence>
<gene>
    <name evidence="3" type="ORF">C8A05DRAFT_39002</name>
</gene>
<dbReference type="PANTHER" id="PTHR10622:SF12">
    <property type="entry name" value="HET DOMAIN-CONTAINING PROTEIN"/>
    <property type="match status" value="1"/>
</dbReference>
<reference evidence="3" key="1">
    <citation type="journal article" date="2023" name="Mol. Phylogenet. Evol.">
        <title>Genome-scale phylogeny and comparative genomics of the fungal order Sordariales.</title>
        <authorList>
            <person name="Hensen N."/>
            <person name="Bonometti L."/>
            <person name="Westerberg I."/>
            <person name="Brannstrom I.O."/>
            <person name="Guillou S."/>
            <person name="Cros-Aarteil S."/>
            <person name="Calhoun S."/>
            <person name="Haridas S."/>
            <person name="Kuo A."/>
            <person name="Mondo S."/>
            <person name="Pangilinan J."/>
            <person name="Riley R."/>
            <person name="LaButti K."/>
            <person name="Andreopoulos B."/>
            <person name="Lipzen A."/>
            <person name="Chen C."/>
            <person name="Yan M."/>
            <person name="Daum C."/>
            <person name="Ng V."/>
            <person name="Clum A."/>
            <person name="Steindorff A."/>
            <person name="Ohm R.A."/>
            <person name="Martin F."/>
            <person name="Silar P."/>
            <person name="Natvig D.O."/>
            <person name="Lalanne C."/>
            <person name="Gautier V."/>
            <person name="Ament-Velasquez S.L."/>
            <person name="Kruys A."/>
            <person name="Hutchinson M.I."/>
            <person name="Powell A.J."/>
            <person name="Barry K."/>
            <person name="Miller A.N."/>
            <person name="Grigoriev I.V."/>
            <person name="Debuchy R."/>
            <person name="Gladieux P."/>
            <person name="Hiltunen Thoren M."/>
            <person name="Johannesson H."/>
        </authorList>
    </citation>
    <scope>NUCLEOTIDE SEQUENCE</scope>
    <source>
        <strain evidence="3">CBS 103.79</strain>
    </source>
</reference>
<protein>
    <submittedName>
        <fullName evidence="3">HET-domain-containing protein</fullName>
    </submittedName>
</protein>
<evidence type="ECO:0000259" key="2">
    <source>
        <dbReference type="Pfam" id="PF26640"/>
    </source>
</evidence>
<dbReference type="PANTHER" id="PTHR10622">
    <property type="entry name" value="HET DOMAIN-CONTAINING PROTEIN"/>
    <property type="match status" value="1"/>
</dbReference>
<feature type="domain" description="Heterokaryon incompatibility" evidence="1">
    <location>
        <begin position="21"/>
        <end position="113"/>
    </location>
</feature>
<organism evidence="3 4">
    <name type="scientific">Staphylotrichum tortipilum</name>
    <dbReference type="NCBI Taxonomy" id="2831512"/>
    <lineage>
        <taxon>Eukaryota</taxon>
        <taxon>Fungi</taxon>
        <taxon>Dikarya</taxon>
        <taxon>Ascomycota</taxon>
        <taxon>Pezizomycotina</taxon>
        <taxon>Sordariomycetes</taxon>
        <taxon>Sordariomycetidae</taxon>
        <taxon>Sordariales</taxon>
        <taxon>Chaetomiaceae</taxon>
        <taxon>Staphylotrichum</taxon>
    </lineage>
</organism>
<accession>A0AAN6MCB7</accession>
<dbReference type="Pfam" id="PF06985">
    <property type="entry name" value="HET"/>
    <property type="match status" value="1"/>
</dbReference>
<dbReference type="Pfam" id="PF26640">
    <property type="entry name" value="DUF8212"/>
    <property type="match status" value="1"/>
</dbReference>
<comment type="caution">
    <text evidence="3">The sequence shown here is derived from an EMBL/GenBank/DDBJ whole genome shotgun (WGS) entry which is preliminary data.</text>
</comment>
<feature type="domain" description="DUF8212" evidence="2">
    <location>
        <begin position="233"/>
        <end position="256"/>
    </location>
</feature>
<dbReference type="Proteomes" id="UP001303889">
    <property type="component" value="Unassembled WGS sequence"/>
</dbReference>
<dbReference type="InterPro" id="IPR010730">
    <property type="entry name" value="HET"/>
</dbReference>
<keyword evidence="4" id="KW-1185">Reference proteome</keyword>
<evidence type="ECO:0000259" key="1">
    <source>
        <dbReference type="Pfam" id="PF06985"/>
    </source>
</evidence>
<dbReference type="AlphaFoldDB" id="A0AAN6MCB7"/>
<name>A0AAN6MCB7_9PEZI</name>
<dbReference type="InterPro" id="IPR058525">
    <property type="entry name" value="DUF8212"/>
</dbReference>
<proteinExistence type="predicted"/>
<dbReference type="EMBL" id="MU856164">
    <property type="protein sequence ID" value="KAK3897446.1"/>
    <property type="molecule type" value="Genomic_DNA"/>
</dbReference>
<sequence>MRLINTTTLTLTTAPSPPPPYAILSHTWSPDPAAEITLAQFTNVPHAALAQTHAASFSKIAETCRLARQRRLDWAWVDTCCIDKESSAELSEAINSMWGWYRGAAVCFVVLEDWEGGAEYRMDADARAGFRRCRWFTRGWTLQELIAPGEVEFYDRTWALRGDRVSLGPLVSDITGIPMAALSGRAEAETQSVAERMSWAAARVTTRAEDGAYCLLGLFGVGMPLLYGEGGERAFVRLQEEILRESNDMSLFAWRADEEAAAAQTHWGVLAPSAKEFAGSGGIKGWADPMDGNECAVTSKGLRVTPMPGCGLRAVSGETYVMDLKCHHRRVGMGGLREGVGIKLRQVGCDVYVRVNAHKLFKTPPRAGQDKMRVFYVGKTVTPLRSLALRESVRGAVVLSRALKVLGEEWGFAAATFDPEGHWDGQRSLFLTRGVRHFMCRVRLAREGLGATRMALECRVVGDHTFGDALGAADVEVTLEQPGSASRGGAWKAPPRLVGRVTLERLDTQPVYFVDVVDESAQRR</sequence>